<evidence type="ECO:0000256" key="1">
    <source>
        <dbReference type="ARBA" id="ARBA00004123"/>
    </source>
</evidence>
<name>A0A7R8W0F3_TIMDO</name>
<evidence type="ECO:0000259" key="5">
    <source>
        <dbReference type="Pfam" id="PF16755"/>
    </source>
</evidence>
<dbReference type="GO" id="GO:0006606">
    <property type="term" value="P:protein import into nucleus"/>
    <property type="evidence" value="ECO:0007669"/>
    <property type="project" value="TreeGrafter"/>
</dbReference>
<dbReference type="PANTHER" id="PTHR23193">
    <property type="entry name" value="NUCLEAR PORE COMPLEX PROTEIN NUP"/>
    <property type="match status" value="1"/>
</dbReference>
<evidence type="ECO:0000256" key="4">
    <source>
        <dbReference type="SAM" id="MobiDB-lite"/>
    </source>
</evidence>
<proteinExistence type="predicted"/>
<evidence type="ECO:0000313" key="6">
    <source>
        <dbReference type="EMBL" id="CAD7206766.1"/>
    </source>
</evidence>
<dbReference type="Gene3D" id="2.130.10.10">
    <property type="entry name" value="YVTN repeat-like/Quinoprotein amine dehydrogenase"/>
    <property type="match status" value="1"/>
</dbReference>
<reference evidence="6" key="1">
    <citation type="submission" date="2020-11" db="EMBL/GenBank/DDBJ databases">
        <authorList>
            <person name="Tran Van P."/>
        </authorList>
    </citation>
    <scope>NUCLEOTIDE SEQUENCE</scope>
</reference>
<comment type="subcellular location">
    <subcellularLocation>
        <location evidence="1">Nucleus</location>
    </subcellularLocation>
</comment>
<dbReference type="GO" id="GO:0006405">
    <property type="term" value="P:RNA export from nucleus"/>
    <property type="evidence" value="ECO:0007669"/>
    <property type="project" value="TreeGrafter"/>
</dbReference>
<dbReference type="PANTHER" id="PTHR23193:SF46">
    <property type="entry name" value="NUCLEAR PORE COMPLEX PROTEIN NUP214"/>
    <property type="match status" value="1"/>
</dbReference>
<dbReference type="GO" id="GO:0017056">
    <property type="term" value="F:structural constituent of nuclear pore"/>
    <property type="evidence" value="ECO:0007669"/>
    <property type="project" value="TreeGrafter"/>
</dbReference>
<dbReference type="GO" id="GO:0008139">
    <property type="term" value="F:nuclear localization sequence binding"/>
    <property type="evidence" value="ECO:0007669"/>
    <property type="project" value="TreeGrafter"/>
</dbReference>
<keyword evidence="3" id="KW-0539">Nucleus</keyword>
<dbReference type="InterPro" id="IPR039462">
    <property type="entry name" value="Nup159/Nup146_N"/>
</dbReference>
<evidence type="ECO:0000256" key="2">
    <source>
        <dbReference type="ARBA" id="ARBA00022448"/>
    </source>
</evidence>
<organism evidence="6">
    <name type="scientific">Timema douglasi</name>
    <name type="common">Walking stick</name>
    <dbReference type="NCBI Taxonomy" id="61478"/>
    <lineage>
        <taxon>Eukaryota</taxon>
        <taxon>Metazoa</taxon>
        <taxon>Ecdysozoa</taxon>
        <taxon>Arthropoda</taxon>
        <taxon>Hexapoda</taxon>
        <taxon>Insecta</taxon>
        <taxon>Pterygota</taxon>
        <taxon>Neoptera</taxon>
        <taxon>Polyneoptera</taxon>
        <taxon>Phasmatodea</taxon>
        <taxon>Timematodea</taxon>
        <taxon>Timematoidea</taxon>
        <taxon>Timematidae</taxon>
        <taxon>Timema</taxon>
    </lineage>
</organism>
<protein>
    <recommendedName>
        <fullName evidence="5">Nucleoporin Nup159/Nup146 N-terminal domain-containing protein</fullName>
    </recommendedName>
</protein>
<evidence type="ECO:0000256" key="3">
    <source>
        <dbReference type="ARBA" id="ARBA00023242"/>
    </source>
</evidence>
<dbReference type="SUPFAM" id="SSF117289">
    <property type="entry name" value="Nucleoporin domain"/>
    <property type="match status" value="1"/>
</dbReference>
<dbReference type="InterPro" id="IPR015943">
    <property type="entry name" value="WD40/YVTN_repeat-like_dom_sf"/>
</dbReference>
<dbReference type="AlphaFoldDB" id="A0A7R8W0F3"/>
<dbReference type="EMBL" id="OA586402">
    <property type="protein sequence ID" value="CAD7206766.1"/>
    <property type="molecule type" value="Genomic_DNA"/>
</dbReference>
<keyword evidence="2" id="KW-0813">Transport</keyword>
<gene>
    <name evidence="6" type="ORF">TDIB3V08_LOCUS12915</name>
</gene>
<dbReference type="InterPro" id="IPR026054">
    <property type="entry name" value="Nucleoporin"/>
</dbReference>
<sequence>MAVPGIETETLSSAGRHATDWFKVSNQHYIKYEGKKIREEQITETADNLYVTCDMWRVPPFSCFSWSPKGKQLVVGDSNGALTQYKPDLKAVKVLPAPSLGGNPVAVVNVVWLSNYQFAAVYQDKLNSMEKPCLLIVNAPKTSDVTFVNYEDICYSSGETRSPQFYLIHQPSWNVLLAASANSMELGVLGLASDQVSWMQWVLEDASRAELPLNSATREETYPVGVGLDTSTQHELPWGEGGWKKGKT</sequence>
<accession>A0A7R8W0F3</accession>
<dbReference type="Pfam" id="PF16755">
    <property type="entry name" value="Beta-prop_NUP159_NUP214"/>
    <property type="match status" value="1"/>
</dbReference>
<dbReference type="GO" id="GO:0005643">
    <property type="term" value="C:nuclear pore"/>
    <property type="evidence" value="ECO:0007669"/>
    <property type="project" value="TreeGrafter"/>
</dbReference>
<feature type="region of interest" description="Disordered" evidence="4">
    <location>
        <begin position="228"/>
        <end position="248"/>
    </location>
</feature>
<feature type="domain" description="Nucleoporin Nup159/Nup146 N-terminal" evidence="5">
    <location>
        <begin position="62"/>
        <end position="235"/>
    </location>
</feature>